<evidence type="ECO:0000313" key="3">
    <source>
        <dbReference type="Proteomes" id="UP000628079"/>
    </source>
</evidence>
<evidence type="ECO:0000313" key="2">
    <source>
        <dbReference type="EMBL" id="GGB71234.1"/>
    </source>
</evidence>
<dbReference type="AlphaFoldDB" id="A0A8H9FQU9"/>
<reference evidence="2" key="2">
    <citation type="submission" date="2020-09" db="EMBL/GenBank/DDBJ databases">
        <authorList>
            <person name="Sun Q."/>
            <person name="Zhou Y."/>
        </authorList>
    </citation>
    <scope>NUCLEOTIDE SEQUENCE</scope>
    <source>
        <strain evidence="2">CGMCC 1.10749</strain>
    </source>
</reference>
<keyword evidence="1" id="KW-0472">Membrane</keyword>
<organism evidence="2 3">
    <name type="scientific">Knoellia flava</name>
    <dbReference type="NCBI Taxonomy" id="913969"/>
    <lineage>
        <taxon>Bacteria</taxon>
        <taxon>Bacillati</taxon>
        <taxon>Actinomycetota</taxon>
        <taxon>Actinomycetes</taxon>
        <taxon>Micrococcales</taxon>
        <taxon>Intrasporangiaceae</taxon>
        <taxon>Knoellia</taxon>
    </lineage>
</organism>
<dbReference type="RefSeq" id="WP_052117468.1">
    <property type="nucleotide sequence ID" value="NZ_BMEA01000001.1"/>
</dbReference>
<sequence length="129" mass="13297">MSEAPRRRRSLLPAGVALLLQLVVLYAPSGGGAAPFPYVDKLVHASVFALPVLLGLLARLPLIPVAAVLALHAPVSEVVQALLLPQRSGDPWDAVADLAGVALGVLTARAVAARSVRRSGGHDPHTAGR</sequence>
<accession>A0A8H9FQU9</accession>
<dbReference type="EMBL" id="BMEA01000001">
    <property type="protein sequence ID" value="GGB71234.1"/>
    <property type="molecule type" value="Genomic_DNA"/>
</dbReference>
<evidence type="ECO:0000256" key="1">
    <source>
        <dbReference type="SAM" id="Phobius"/>
    </source>
</evidence>
<evidence type="ECO:0008006" key="4">
    <source>
        <dbReference type="Google" id="ProtNLM"/>
    </source>
</evidence>
<feature type="transmembrane region" description="Helical" evidence="1">
    <location>
        <begin position="49"/>
        <end position="71"/>
    </location>
</feature>
<reference evidence="2" key="1">
    <citation type="journal article" date="2014" name="Int. J. Syst. Evol. Microbiol.">
        <title>Complete genome sequence of Corynebacterium casei LMG S-19264T (=DSM 44701T), isolated from a smear-ripened cheese.</title>
        <authorList>
            <consortium name="US DOE Joint Genome Institute (JGI-PGF)"/>
            <person name="Walter F."/>
            <person name="Albersmeier A."/>
            <person name="Kalinowski J."/>
            <person name="Ruckert C."/>
        </authorList>
    </citation>
    <scope>NUCLEOTIDE SEQUENCE</scope>
    <source>
        <strain evidence="2">CGMCC 1.10749</strain>
    </source>
</reference>
<keyword evidence="1" id="KW-0812">Transmembrane</keyword>
<protein>
    <recommendedName>
        <fullName evidence="4">VanZ family protein</fullName>
    </recommendedName>
</protein>
<gene>
    <name evidence="2" type="ORF">GCM10011314_08250</name>
</gene>
<proteinExistence type="predicted"/>
<comment type="caution">
    <text evidence="2">The sequence shown here is derived from an EMBL/GenBank/DDBJ whole genome shotgun (WGS) entry which is preliminary data.</text>
</comment>
<dbReference type="Proteomes" id="UP000628079">
    <property type="component" value="Unassembled WGS sequence"/>
</dbReference>
<name>A0A8H9FQU9_9MICO</name>
<keyword evidence="1" id="KW-1133">Transmembrane helix</keyword>